<dbReference type="Proteomes" id="UP000008063">
    <property type="component" value="Unassembled WGS sequence"/>
</dbReference>
<proteinExistence type="predicted"/>
<keyword evidence="2" id="KW-1185">Reference proteome</keyword>
<dbReference type="EMBL" id="GL945474">
    <property type="protein sequence ID" value="EGO05103.1"/>
    <property type="molecule type" value="Genomic_DNA"/>
</dbReference>
<name>F8PI07_SERL3</name>
<gene>
    <name evidence="1" type="ORF">SERLA73DRAFT_68743</name>
</gene>
<sequence>MAALAETGFIRFCQLPAKQNQNLYSPALAGVGINVTLTLTNLRLVDISSIQQSLALSMDLLLPQAIPMAFKFGVKLTQATVNAQFGLDRLLQG</sequence>
<evidence type="ECO:0000313" key="2">
    <source>
        <dbReference type="Proteomes" id="UP000008063"/>
    </source>
</evidence>
<protein>
    <submittedName>
        <fullName evidence="1">Uncharacterized protein</fullName>
    </submittedName>
</protein>
<dbReference type="HOGENOM" id="CLU_2401023_0_0_1"/>
<reference evidence="2" key="1">
    <citation type="journal article" date="2011" name="Science">
        <title>The plant cell wall-decomposing machinery underlies the functional diversity of forest fungi.</title>
        <authorList>
            <person name="Eastwood D.C."/>
            <person name="Floudas D."/>
            <person name="Binder M."/>
            <person name="Majcherczyk A."/>
            <person name="Schneider P."/>
            <person name="Aerts A."/>
            <person name="Asiegbu F.O."/>
            <person name="Baker S.E."/>
            <person name="Barry K."/>
            <person name="Bendiksby M."/>
            <person name="Blumentritt M."/>
            <person name="Coutinho P.M."/>
            <person name="Cullen D."/>
            <person name="de Vries R.P."/>
            <person name="Gathman A."/>
            <person name="Goodell B."/>
            <person name="Henrissat B."/>
            <person name="Ihrmark K."/>
            <person name="Kauserud H."/>
            <person name="Kohler A."/>
            <person name="LaButti K."/>
            <person name="Lapidus A."/>
            <person name="Lavin J.L."/>
            <person name="Lee Y.-H."/>
            <person name="Lindquist E."/>
            <person name="Lilly W."/>
            <person name="Lucas S."/>
            <person name="Morin E."/>
            <person name="Murat C."/>
            <person name="Oguiza J.A."/>
            <person name="Park J."/>
            <person name="Pisabarro A.G."/>
            <person name="Riley R."/>
            <person name="Rosling A."/>
            <person name="Salamov A."/>
            <person name="Schmidt O."/>
            <person name="Schmutz J."/>
            <person name="Skrede I."/>
            <person name="Stenlid J."/>
            <person name="Wiebenga A."/>
            <person name="Xie X."/>
            <person name="Kuees U."/>
            <person name="Hibbett D.S."/>
            <person name="Hoffmeister D."/>
            <person name="Hoegberg N."/>
            <person name="Martin F."/>
            <person name="Grigoriev I.V."/>
            <person name="Watkinson S.C."/>
        </authorList>
    </citation>
    <scope>NUCLEOTIDE SEQUENCE [LARGE SCALE GENOMIC DNA]</scope>
    <source>
        <strain evidence="2">strain S7.3</strain>
    </source>
</reference>
<accession>F8PI07</accession>
<dbReference type="InParanoid" id="F8PI07"/>
<evidence type="ECO:0000313" key="1">
    <source>
        <dbReference type="EMBL" id="EGO05103.1"/>
    </source>
</evidence>
<dbReference type="AlphaFoldDB" id="F8PI07"/>
<organism evidence="2">
    <name type="scientific">Serpula lacrymans var. lacrymans (strain S7.3)</name>
    <name type="common">Dry rot fungus</name>
    <dbReference type="NCBI Taxonomy" id="936435"/>
    <lineage>
        <taxon>Eukaryota</taxon>
        <taxon>Fungi</taxon>
        <taxon>Dikarya</taxon>
        <taxon>Basidiomycota</taxon>
        <taxon>Agaricomycotina</taxon>
        <taxon>Agaricomycetes</taxon>
        <taxon>Agaricomycetidae</taxon>
        <taxon>Boletales</taxon>
        <taxon>Coniophorineae</taxon>
        <taxon>Serpulaceae</taxon>
        <taxon>Serpula</taxon>
    </lineage>
</organism>